<dbReference type="Pfam" id="PF07943">
    <property type="entry name" value="PBP5_C"/>
    <property type="match status" value="1"/>
</dbReference>
<feature type="binding site" evidence="14">
    <location>
        <position position="223"/>
    </location>
    <ligand>
        <name>substrate</name>
    </ligand>
</feature>
<evidence type="ECO:0000256" key="4">
    <source>
        <dbReference type="ARBA" id="ARBA00012448"/>
    </source>
</evidence>
<evidence type="ECO:0000256" key="5">
    <source>
        <dbReference type="ARBA" id="ARBA00022645"/>
    </source>
</evidence>
<keyword evidence="11" id="KW-0961">Cell wall biogenesis/degradation</keyword>
<sequence>MRKILSGVLIVFLCFSGTQVASSQEFELECEAALLMEPTTGKVVFEHEAHQQFPIASITKVMTLLLAMEAIEEGRVSLEDTVVASQRASEMGGSQIFLEKGQEISFEDLLIAVAAGSANDASVAVAEHVSTSVEGFVDDMNTRANQLGMKNTEFLNPSGLPIDEKENLSTAYDVALMSRELLKYPKVHEWATVQWDTEFLGDVYLSNTNLKFLTNYPGADGLKTGWTTEAGYCISATALREDTRFLAIILKSPSPDQRLKETNQLLNYGFANYKTQNIYEQGEVIKTVEVEKGSVTEVDLKTEEKISVLLDKKQEGEITTSINVPKRIDAPIAKGEKVGVIEVLRDGTVIEKIDLTVEKEVDEAGTMQLFGRSLKELLRTVR</sequence>
<evidence type="ECO:0000256" key="7">
    <source>
        <dbReference type="ARBA" id="ARBA00022729"/>
    </source>
</evidence>
<name>A0AAU7VQI2_9FIRM</name>
<feature type="active site" description="Acyl-ester intermediate" evidence="13">
    <location>
        <position position="57"/>
    </location>
</feature>
<evidence type="ECO:0000256" key="14">
    <source>
        <dbReference type="PIRSR" id="PIRSR618044-2"/>
    </source>
</evidence>
<gene>
    <name evidence="18" type="ORF">PRVXT_001140</name>
</gene>
<evidence type="ECO:0000256" key="1">
    <source>
        <dbReference type="ARBA" id="ARBA00003217"/>
    </source>
</evidence>
<comment type="similarity">
    <text evidence="3 15">Belongs to the peptidase S11 family.</text>
</comment>
<dbReference type="GO" id="GO:0006508">
    <property type="term" value="P:proteolysis"/>
    <property type="evidence" value="ECO:0007669"/>
    <property type="project" value="UniProtKB-KW"/>
</dbReference>
<accession>A0AAU7VQI2</accession>
<comment type="function">
    <text evidence="1">Removes C-terminal D-alanyl residues from sugar-peptide cell wall precursors.</text>
</comment>
<feature type="active site" evidence="13">
    <location>
        <position position="117"/>
    </location>
</feature>
<protein>
    <recommendedName>
        <fullName evidence="4">serine-type D-Ala-D-Ala carboxypeptidase</fullName>
        <ecNumber evidence="4">3.4.16.4</ecNumber>
    </recommendedName>
</protein>
<evidence type="ECO:0000256" key="10">
    <source>
        <dbReference type="ARBA" id="ARBA00022984"/>
    </source>
</evidence>
<comment type="pathway">
    <text evidence="2">Cell wall biogenesis; peptidoglycan biosynthesis.</text>
</comment>
<dbReference type="AlphaFoldDB" id="A0AAU7VQI2"/>
<evidence type="ECO:0000256" key="3">
    <source>
        <dbReference type="ARBA" id="ARBA00007164"/>
    </source>
</evidence>
<keyword evidence="9" id="KW-0133">Cell shape</keyword>
<dbReference type="GO" id="GO:0009002">
    <property type="term" value="F:serine-type D-Ala-D-Ala carboxypeptidase activity"/>
    <property type="evidence" value="ECO:0007669"/>
    <property type="project" value="UniProtKB-EC"/>
</dbReference>
<dbReference type="InterPro" id="IPR015956">
    <property type="entry name" value="Peniciliin-bd_prot_C_sf"/>
</dbReference>
<comment type="catalytic activity">
    <reaction evidence="12">
        <text>Preferential cleavage: (Ac)2-L-Lys-D-Ala-|-D-Ala. Also transpeptidation of peptidyl-alanyl moieties that are N-acyl substituents of D-alanine.</text>
        <dbReference type="EC" id="3.4.16.4"/>
    </reaction>
</comment>
<evidence type="ECO:0000256" key="15">
    <source>
        <dbReference type="RuleBase" id="RU004016"/>
    </source>
</evidence>
<dbReference type="SUPFAM" id="SSF69189">
    <property type="entry name" value="Penicillin-binding protein associated domain"/>
    <property type="match status" value="1"/>
</dbReference>
<dbReference type="InterPro" id="IPR012907">
    <property type="entry name" value="Peptidase_S11_C"/>
</dbReference>
<reference evidence="18" key="2">
    <citation type="submission" date="2024-06" db="EMBL/GenBank/DDBJ databases">
        <authorList>
            <person name="Petrova K.O."/>
            <person name="Toshchakov S.V."/>
            <person name="Boltjanskaja Y.V."/>
            <person name="Kevbrin V."/>
        </authorList>
    </citation>
    <scope>NUCLEOTIDE SEQUENCE</scope>
    <source>
        <strain evidence="18">Z-910T</strain>
    </source>
</reference>
<dbReference type="EMBL" id="CP158367">
    <property type="protein sequence ID" value="XBX75974.1"/>
    <property type="molecule type" value="Genomic_DNA"/>
</dbReference>
<feature type="active site" description="Proton acceptor" evidence="13">
    <location>
        <position position="60"/>
    </location>
</feature>
<keyword evidence="7 16" id="KW-0732">Signal</keyword>
<evidence type="ECO:0000256" key="6">
    <source>
        <dbReference type="ARBA" id="ARBA00022670"/>
    </source>
</evidence>
<evidence type="ECO:0000313" key="18">
    <source>
        <dbReference type="EMBL" id="XBX75974.1"/>
    </source>
</evidence>
<dbReference type="GO" id="GO:0071555">
    <property type="term" value="P:cell wall organization"/>
    <property type="evidence" value="ECO:0007669"/>
    <property type="project" value="UniProtKB-KW"/>
</dbReference>
<evidence type="ECO:0000256" key="9">
    <source>
        <dbReference type="ARBA" id="ARBA00022960"/>
    </source>
</evidence>
<evidence type="ECO:0000256" key="16">
    <source>
        <dbReference type="SAM" id="SignalP"/>
    </source>
</evidence>
<keyword evidence="5 18" id="KW-0121">Carboxypeptidase</keyword>
<evidence type="ECO:0000256" key="11">
    <source>
        <dbReference type="ARBA" id="ARBA00023316"/>
    </source>
</evidence>
<evidence type="ECO:0000256" key="12">
    <source>
        <dbReference type="ARBA" id="ARBA00034000"/>
    </source>
</evidence>
<dbReference type="InterPro" id="IPR012338">
    <property type="entry name" value="Beta-lactam/transpept-like"/>
</dbReference>
<evidence type="ECO:0000256" key="8">
    <source>
        <dbReference type="ARBA" id="ARBA00022801"/>
    </source>
</evidence>
<evidence type="ECO:0000256" key="2">
    <source>
        <dbReference type="ARBA" id="ARBA00004752"/>
    </source>
</evidence>
<dbReference type="SUPFAM" id="SSF56601">
    <property type="entry name" value="beta-lactamase/transpeptidase-like"/>
    <property type="match status" value="1"/>
</dbReference>
<feature type="domain" description="Peptidase S11 D-Ala-D-Ala carboxypeptidase A C-terminal" evidence="17">
    <location>
        <begin position="273"/>
        <end position="363"/>
    </location>
</feature>
<dbReference type="GO" id="GO:0008360">
    <property type="term" value="P:regulation of cell shape"/>
    <property type="evidence" value="ECO:0007669"/>
    <property type="project" value="UniProtKB-KW"/>
</dbReference>
<dbReference type="EC" id="3.4.16.4" evidence="4"/>
<dbReference type="PANTHER" id="PTHR21581">
    <property type="entry name" value="D-ALANYL-D-ALANINE CARBOXYPEPTIDASE"/>
    <property type="match status" value="1"/>
</dbReference>
<dbReference type="Gene3D" id="2.60.410.10">
    <property type="entry name" value="D-Ala-D-Ala carboxypeptidase, C-terminal domain"/>
    <property type="match status" value="1"/>
</dbReference>
<feature type="chain" id="PRO_5043728310" description="serine-type D-Ala-D-Ala carboxypeptidase" evidence="16">
    <location>
        <begin position="22"/>
        <end position="382"/>
    </location>
</feature>
<keyword evidence="10" id="KW-0573">Peptidoglycan synthesis</keyword>
<dbReference type="RefSeq" id="WP_350344709.1">
    <property type="nucleotide sequence ID" value="NZ_CP158367.1"/>
</dbReference>
<dbReference type="PRINTS" id="PR00725">
    <property type="entry name" value="DADACBPTASE1"/>
</dbReference>
<keyword evidence="6" id="KW-0645">Protease</keyword>
<dbReference type="GO" id="GO:0009252">
    <property type="term" value="P:peptidoglycan biosynthetic process"/>
    <property type="evidence" value="ECO:0007669"/>
    <property type="project" value="UniProtKB-KW"/>
</dbReference>
<evidence type="ECO:0000259" key="17">
    <source>
        <dbReference type="SMART" id="SM00936"/>
    </source>
</evidence>
<dbReference type="PANTHER" id="PTHR21581:SF6">
    <property type="entry name" value="TRAFFICKING PROTEIN PARTICLE COMPLEX SUBUNIT 12"/>
    <property type="match status" value="1"/>
</dbReference>
<keyword evidence="8 18" id="KW-0378">Hydrolase</keyword>
<dbReference type="InterPro" id="IPR037167">
    <property type="entry name" value="Peptidase_S11_C_sf"/>
</dbReference>
<dbReference type="SMART" id="SM00936">
    <property type="entry name" value="PBP5_C"/>
    <property type="match status" value="1"/>
</dbReference>
<dbReference type="Gene3D" id="3.40.710.10">
    <property type="entry name" value="DD-peptidase/beta-lactamase superfamily"/>
    <property type="match status" value="1"/>
</dbReference>
<dbReference type="InterPro" id="IPR001967">
    <property type="entry name" value="Peptidase_S11_N"/>
</dbReference>
<dbReference type="Pfam" id="PF00768">
    <property type="entry name" value="Peptidase_S11"/>
    <property type="match status" value="1"/>
</dbReference>
<reference evidence="18" key="1">
    <citation type="journal article" date="2013" name="Extremophiles">
        <title>Proteinivorax tanatarense gen. nov., sp. nov., an anaerobic, haloalkaliphilic, proteolytic bacterium isolated from a decaying algal bloom, and proposal of Proteinivoraceae fam. nov.</title>
        <authorList>
            <person name="Kevbrin V."/>
            <person name="Boltyanskaya Y."/>
            <person name="Zhilina T."/>
            <person name="Kolganova T."/>
            <person name="Lavrentjeva E."/>
            <person name="Kuznetsov B."/>
        </authorList>
    </citation>
    <scope>NUCLEOTIDE SEQUENCE</scope>
    <source>
        <strain evidence="18">Z-910T</strain>
    </source>
</reference>
<dbReference type="InterPro" id="IPR018044">
    <property type="entry name" value="Peptidase_S11"/>
</dbReference>
<proteinExistence type="inferred from homology"/>
<organism evidence="18">
    <name type="scientific">Proteinivorax tanatarense</name>
    <dbReference type="NCBI Taxonomy" id="1260629"/>
    <lineage>
        <taxon>Bacteria</taxon>
        <taxon>Bacillati</taxon>
        <taxon>Bacillota</taxon>
        <taxon>Clostridia</taxon>
        <taxon>Eubacteriales</taxon>
        <taxon>Proteinivoracaceae</taxon>
        <taxon>Proteinivorax</taxon>
    </lineage>
</organism>
<feature type="signal peptide" evidence="16">
    <location>
        <begin position="1"/>
        <end position="21"/>
    </location>
</feature>
<evidence type="ECO:0000256" key="13">
    <source>
        <dbReference type="PIRSR" id="PIRSR618044-1"/>
    </source>
</evidence>